<gene>
    <name evidence="2" type="ORF">E5163_08650</name>
</gene>
<evidence type="ECO:0008006" key="4">
    <source>
        <dbReference type="Google" id="ProtNLM"/>
    </source>
</evidence>
<keyword evidence="3" id="KW-1185">Reference proteome</keyword>
<evidence type="ECO:0000313" key="3">
    <source>
        <dbReference type="Proteomes" id="UP000308054"/>
    </source>
</evidence>
<protein>
    <recommendedName>
        <fullName evidence="4">DUF4440 domain-containing protein</fullName>
    </recommendedName>
</protein>
<dbReference type="EMBL" id="SRXW01000002">
    <property type="protein sequence ID" value="TGY89180.1"/>
    <property type="molecule type" value="Genomic_DNA"/>
</dbReference>
<comment type="caution">
    <text evidence="2">The sequence shown here is derived from an EMBL/GenBank/DDBJ whole genome shotgun (WGS) entry which is preliminary data.</text>
</comment>
<reference evidence="2 3" key="1">
    <citation type="journal article" date="2017" name="Int. J. Syst. Evol. Microbiol.">
        <title>Marinicauda algicola sp. nov., isolated from a marine red alga Rhodosorus marinus.</title>
        <authorList>
            <person name="Jeong S.E."/>
            <person name="Jeon S.H."/>
            <person name="Chun B.H."/>
            <person name="Kim D.W."/>
            <person name="Jeon C.O."/>
        </authorList>
    </citation>
    <scope>NUCLEOTIDE SEQUENCE [LARGE SCALE GENOMIC DNA]</scope>
    <source>
        <strain evidence="2 3">JCM 31718</strain>
    </source>
</reference>
<dbReference type="AlphaFoldDB" id="A0A4S2H0X5"/>
<keyword evidence="1" id="KW-0732">Signal</keyword>
<organism evidence="2 3">
    <name type="scientific">Marinicauda algicola</name>
    <dbReference type="NCBI Taxonomy" id="2029849"/>
    <lineage>
        <taxon>Bacteria</taxon>
        <taxon>Pseudomonadati</taxon>
        <taxon>Pseudomonadota</taxon>
        <taxon>Alphaproteobacteria</taxon>
        <taxon>Maricaulales</taxon>
        <taxon>Maricaulaceae</taxon>
        <taxon>Marinicauda</taxon>
    </lineage>
</organism>
<sequence length="164" mass="17653">MRRTAFFILASGLLASACTTTPEPSCRPASEAERQLFGHIVAHNEAALADAMAPGAAATAQRLRELDPALEAQVFGERMGDRSVRTVLMRPPLCVYDAEITRDEKIAYVFPAGRFEALQNPEQPGPELGTPAIDHAACRFVQVDGQWRLADACTATFAPITPAS</sequence>
<dbReference type="Proteomes" id="UP000308054">
    <property type="component" value="Unassembled WGS sequence"/>
</dbReference>
<proteinExistence type="predicted"/>
<accession>A0A4S2H0X5</accession>
<dbReference type="RefSeq" id="WP_135995720.1">
    <property type="nucleotide sequence ID" value="NZ_CP071057.1"/>
</dbReference>
<evidence type="ECO:0000256" key="1">
    <source>
        <dbReference type="SAM" id="SignalP"/>
    </source>
</evidence>
<evidence type="ECO:0000313" key="2">
    <source>
        <dbReference type="EMBL" id="TGY89180.1"/>
    </source>
</evidence>
<feature type="signal peptide" evidence="1">
    <location>
        <begin position="1"/>
        <end position="17"/>
    </location>
</feature>
<dbReference type="PROSITE" id="PS51257">
    <property type="entry name" value="PROKAR_LIPOPROTEIN"/>
    <property type="match status" value="1"/>
</dbReference>
<dbReference type="OrthoDB" id="7630226at2"/>
<name>A0A4S2H0X5_9PROT</name>
<feature type="chain" id="PRO_5020477341" description="DUF4440 domain-containing protein" evidence="1">
    <location>
        <begin position="18"/>
        <end position="164"/>
    </location>
</feature>